<dbReference type="SUPFAM" id="SSF52172">
    <property type="entry name" value="CheY-like"/>
    <property type="match status" value="1"/>
</dbReference>
<reference evidence="10 11" key="1">
    <citation type="submission" date="2019-01" db="EMBL/GenBank/DDBJ databases">
        <title>Filimonas sp. strain TTM-71.</title>
        <authorList>
            <person name="Chen W.-M."/>
        </authorList>
    </citation>
    <scope>NUCLEOTIDE SEQUENCE [LARGE SCALE GENOMIC DNA]</scope>
    <source>
        <strain evidence="10 11">TTM-71</strain>
    </source>
</reference>
<keyword evidence="1 6" id="KW-0597">Phosphoprotein</keyword>
<gene>
    <name evidence="10" type="ORF">ESB13_09195</name>
</gene>
<evidence type="ECO:0000256" key="2">
    <source>
        <dbReference type="ARBA" id="ARBA00023012"/>
    </source>
</evidence>
<dbReference type="CDD" id="cd00038">
    <property type="entry name" value="CAP_ED"/>
    <property type="match status" value="1"/>
</dbReference>
<dbReference type="PROSITE" id="PS50042">
    <property type="entry name" value="CNMP_BINDING_3"/>
    <property type="match status" value="1"/>
</dbReference>
<evidence type="ECO:0000259" key="8">
    <source>
        <dbReference type="PROSITE" id="PS50110"/>
    </source>
</evidence>
<dbReference type="GO" id="GO:0000156">
    <property type="term" value="F:phosphorelay response regulator activity"/>
    <property type="evidence" value="ECO:0007669"/>
    <property type="project" value="TreeGrafter"/>
</dbReference>
<dbReference type="GO" id="GO:0000976">
    <property type="term" value="F:transcription cis-regulatory region binding"/>
    <property type="evidence" value="ECO:0007669"/>
    <property type="project" value="TreeGrafter"/>
</dbReference>
<dbReference type="PANTHER" id="PTHR48111:SF4">
    <property type="entry name" value="DNA-BINDING DUAL TRANSCRIPTIONAL REGULATOR OMPR"/>
    <property type="match status" value="1"/>
</dbReference>
<feature type="domain" description="HTH crp-type" evidence="9">
    <location>
        <begin position="274"/>
        <end position="345"/>
    </location>
</feature>
<dbReference type="CDD" id="cd17574">
    <property type="entry name" value="REC_OmpR"/>
    <property type="match status" value="1"/>
</dbReference>
<feature type="domain" description="Cyclic nucleotide-binding" evidence="7">
    <location>
        <begin position="161"/>
        <end position="260"/>
    </location>
</feature>
<sequence>MQKILLIEDNTEIRENMTEILELAGYEVVAAADGKEGVALAQQHKPDLIICDIMMPVLDGYGVLHMLQRNNALQNIPFIFLTAKSERSEIRKGMEMGADDYITKPFEGAELLSAIESRLRKASLLRQEFAKDISGVDELINISSGKDYLEALKEDRSTDKFRKKQLIYAEGNHPSRLYYIIKGKVKCYKRNDDGKELITNLYAEGDFLGYMALLEGRTYRENAEALEETELAMIPRSEFEQLLGSNPVVMKKFIGILAKNINEKEDQLLNIAYNSLRKKVADTLVALYKKYNPTKNSAFTIDFSRENLAAIAGVAKESLIRTLSEFKEEGMISIQGSQIQVLNYTKLENMLN</sequence>
<evidence type="ECO:0000256" key="1">
    <source>
        <dbReference type="ARBA" id="ARBA00022553"/>
    </source>
</evidence>
<name>A0A4Q1DBX6_9BACT</name>
<dbReference type="SUPFAM" id="SSF46785">
    <property type="entry name" value="Winged helix' DNA-binding domain"/>
    <property type="match status" value="1"/>
</dbReference>
<comment type="caution">
    <text evidence="10">The sequence shown here is derived from an EMBL/GenBank/DDBJ whole genome shotgun (WGS) entry which is preliminary data.</text>
</comment>
<dbReference type="Gene3D" id="1.10.10.10">
    <property type="entry name" value="Winged helix-like DNA-binding domain superfamily/Winged helix DNA-binding domain"/>
    <property type="match status" value="1"/>
</dbReference>
<dbReference type="AlphaFoldDB" id="A0A4Q1DBX6"/>
<dbReference type="Pfam" id="PF00072">
    <property type="entry name" value="Response_reg"/>
    <property type="match status" value="1"/>
</dbReference>
<dbReference type="Pfam" id="PF13545">
    <property type="entry name" value="HTH_Crp_2"/>
    <property type="match status" value="1"/>
</dbReference>
<dbReference type="SMART" id="SM00419">
    <property type="entry name" value="HTH_CRP"/>
    <property type="match status" value="1"/>
</dbReference>
<evidence type="ECO:0000256" key="4">
    <source>
        <dbReference type="ARBA" id="ARBA00023125"/>
    </source>
</evidence>
<evidence type="ECO:0000259" key="9">
    <source>
        <dbReference type="PROSITE" id="PS51063"/>
    </source>
</evidence>
<dbReference type="InterPro" id="IPR018490">
    <property type="entry name" value="cNMP-bd_dom_sf"/>
</dbReference>
<proteinExistence type="predicted"/>
<dbReference type="PANTHER" id="PTHR48111">
    <property type="entry name" value="REGULATOR OF RPOS"/>
    <property type="match status" value="1"/>
</dbReference>
<dbReference type="SUPFAM" id="SSF51206">
    <property type="entry name" value="cAMP-binding domain-like"/>
    <property type="match status" value="1"/>
</dbReference>
<dbReference type="InterPro" id="IPR000595">
    <property type="entry name" value="cNMP-bd_dom"/>
</dbReference>
<dbReference type="Pfam" id="PF00027">
    <property type="entry name" value="cNMP_binding"/>
    <property type="match status" value="1"/>
</dbReference>
<dbReference type="EMBL" id="SDHZ01000001">
    <property type="protein sequence ID" value="RXK86942.1"/>
    <property type="molecule type" value="Genomic_DNA"/>
</dbReference>
<evidence type="ECO:0000313" key="11">
    <source>
        <dbReference type="Proteomes" id="UP000290545"/>
    </source>
</evidence>
<accession>A0A4Q1DBX6</accession>
<dbReference type="Gene3D" id="2.60.120.10">
    <property type="entry name" value="Jelly Rolls"/>
    <property type="match status" value="1"/>
</dbReference>
<dbReference type="Gene3D" id="3.40.50.2300">
    <property type="match status" value="1"/>
</dbReference>
<dbReference type="InterPro" id="IPR014710">
    <property type="entry name" value="RmlC-like_jellyroll"/>
</dbReference>
<evidence type="ECO:0000259" key="7">
    <source>
        <dbReference type="PROSITE" id="PS50042"/>
    </source>
</evidence>
<feature type="domain" description="Response regulatory" evidence="8">
    <location>
        <begin position="3"/>
        <end position="119"/>
    </location>
</feature>
<dbReference type="GO" id="GO:0005829">
    <property type="term" value="C:cytosol"/>
    <property type="evidence" value="ECO:0007669"/>
    <property type="project" value="TreeGrafter"/>
</dbReference>
<keyword evidence="3" id="KW-0805">Transcription regulation</keyword>
<dbReference type="InterPro" id="IPR036390">
    <property type="entry name" value="WH_DNA-bd_sf"/>
</dbReference>
<evidence type="ECO:0000256" key="3">
    <source>
        <dbReference type="ARBA" id="ARBA00023015"/>
    </source>
</evidence>
<keyword evidence="5" id="KW-0804">Transcription</keyword>
<dbReference type="InterPro" id="IPR012318">
    <property type="entry name" value="HTH_CRP"/>
</dbReference>
<keyword evidence="4" id="KW-0238">DNA-binding</keyword>
<dbReference type="PROSITE" id="PS51063">
    <property type="entry name" value="HTH_CRP_2"/>
    <property type="match status" value="1"/>
</dbReference>
<dbReference type="SMART" id="SM00448">
    <property type="entry name" value="REC"/>
    <property type="match status" value="1"/>
</dbReference>
<organism evidence="10 11">
    <name type="scientific">Filimonas effusa</name>
    <dbReference type="NCBI Taxonomy" id="2508721"/>
    <lineage>
        <taxon>Bacteria</taxon>
        <taxon>Pseudomonadati</taxon>
        <taxon>Bacteroidota</taxon>
        <taxon>Chitinophagia</taxon>
        <taxon>Chitinophagales</taxon>
        <taxon>Chitinophagaceae</taxon>
        <taxon>Filimonas</taxon>
    </lineage>
</organism>
<dbReference type="GO" id="GO:0006355">
    <property type="term" value="P:regulation of DNA-templated transcription"/>
    <property type="evidence" value="ECO:0007669"/>
    <property type="project" value="InterPro"/>
</dbReference>
<protein>
    <submittedName>
        <fullName evidence="10">Response regulator</fullName>
    </submittedName>
</protein>
<feature type="modified residue" description="4-aspartylphosphate" evidence="6">
    <location>
        <position position="52"/>
    </location>
</feature>
<dbReference type="Proteomes" id="UP000290545">
    <property type="component" value="Unassembled WGS sequence"/>
</dbReference>
<keyword evidence="11" id="KW-1185">Reference proteome</keyword>
<dbReference type="InterPro" id="IPR001789">
    <property type="entry name" value="Sig_transdc_resp-reg_receiver"/>
</dbReference>
<keyword evidence="2" id="KW-0902">Two-component regulatory system</keyword>
<evidence type="ECO:0000313" key="10">
    <source>
        <dbReference type="EMBL" id="RXK86942.1"/>
    </source>
</evidence>
<dbReference type="InterPro" id="IPR036388">
    <property type="entry name" value="WH-like_DNA-bd_sf"/>
</dbReference>
<evidence type="ECO:0000256" key="5">
    <source>
        <dbReference type="ARBA" id="ARBA00023163"/>
    </source>
</evidence>
<evidence type="ECO:0000256" key="6">
    <source>
        <dbReference type="PROSITE-ProRule" id="PRU00169"/>
    </source>
</evidence>
<dbReference type="GO" id="GO:0032993">
    <property type="term" value="C:protein-DNA complex"/>
    <property type="evidence" value="ECO:0007669"/>
    <property type="project" value="TreeGrafter"/>
</dbReference>
<dbReference type="OrthoDB" id="9127033at2"/>
<dbReference type="PROSITE" id="PS50110">
    <property type="entry name" value="RESPONSE_REGULATORY"/>
    <property type="match status" value="1"/>
</dbReference>
<dbReference type="SMART" id="SM00100">
    <property type="entry name" value="cNMP"/>
    <property type="match status" value="1"/>
</dbReference>
<dbReference type="RefSeq" id="WP_129002691.1">
    <property type="nucleotide sequence ID" value="NZ_SDHZ01000001.1"/>
</dbReference>
<dbReference type="InterPro" id="IPR039420">
    <property type="entry name" value="WalR-like"/>
</dbReference>
<dbReference type="InterPro" id="IPR011006">
    <property type="entry name" value="CheY-like_superfamily"/>
</dbReference>